<evidence type="ECO:0000313" key="2">
    <source>
        <dbReference type="EMBL" id="QJA89937.1"/>
    </source>
</evidence>
<keyword evidence="1" id="KW-0472">Membrane</keyword>
<name>A0A6M3L4Y7_9ZZZZ</name>
<keyword evidence="1" id="KW-0812">Transmembrane</keyword>
<organism evidence="2">
    <name type="scientific">viral metagenome</name>
    <dbReference type="NCBI Taxonomy" id="1070528"/>
    <lineage>
        <taxon>unclassified sequences</taxon>
        <taxon>metagenomes</taxon>
        <taxon>organismal metagenomes</taxon>
    </lineage>
</organism>
<reference evidence="2" key="1">
    <citation type="submission" date="2020-03" db="EMBL/GenBank/DDBJ databases">
        <title>The deep terrestrial virosphere.</title>
        <authorList>
            <person name="Holmfeldt K."/>
            <person name="Nilsson E."/>
            <person name="Simone D."/>
            <person name="Lopez-Fernandez M."/>
            <person name="Wu X."/>
            <person name="de Brujin I."/>
            <person name="Lundin D."/>
            <person name="Andersson A."/>
            <person name="Bertilsson S."/>
            <person name="Dopson M."/>
        </authorList>
    </citation>
    <scope>NUCLEOTIDE SEQUENCE</scope>
    <source>
        <strain evidence="2">MM415B02471</strain>
    </source>
</reference>
<gene>
    <name evidence="2" type="ORF">MM415B02471_0011</name>
</gene>
<evidence type="ECO:0000256" key="1">
    <source>
        <dbReference type="SAM" id="Phobius"/>
    </source>
</evidence>
<dbReference type="AlphaFoldDB" id="A0A6M3L4Y7"/>
<accession>A0A6M3L4Y7</accession>
<sequence length="77" mass="8418">MNDITKGIITGCITALIITCSVLICKVRTLEDRFDNLQSYVLIRTAGMEYPVFSADSTIVCSVGNVDSLLSCEKEQP</sequence>
<protein>
    <submittedName>
        <fullName evidence="2">Uncharacterized protein</fullName>
    </submittedName>
</protein>
<keyword evidence="1" id="KW-1133">Transmembrane helix</keyword>
<feature type="transmembrane region" description="Helical" evidence="1">
    <location>
        <begin position="6"/>
        <end position="25"/>
    </location>
</feature>
<proteinExistence type="predicted"/>
<dbReference type="EMBL" id="MT142879">
    <property type="protein sequence ID" value="QJA89937.1"/>
    <property type="molecule type" value="Genomic_DNA"/>
</dbReference>